<accession>A0A3S9QCX5</accession>
<gene>
    <name evidence="1" type="ORF">EJK53_2163</name>
</gene>
<dbReference type="AlphaFoldDB" id="A0A3S9QCX5"/>
<evidence type="ECO:0000313" key="2">
    <source>
        <dbReference type="Proteomes" id="UP000280228"/>
    </source>
</evidence>
<organism evidence="1 2">
    <name type="scientific">Moraxella catarrhalis</name>
    <name type="common">Branhamella catarrhalis</name>
    <dbReference type="NCBI Taxonomy" id="480"/>
    <lineage>
        <taxon>Bacteria</taxon>
        <taxon>Pseudomonadati</taxon>
        <taxon>Pseudomonadota</taxon>
        <taxon>Gammaproteobacteria</taxon>
        <taxon>Moraxellales</taxon>
        <taxon>Moraxellaceae</taxon>
        <taxon>Moraxella</taxon>
    </lineage>
</organism>
<sequence>MPCFNLTVNPCLAFSTLSKIMVQSNQFLKHGRIYQSLIAN</sequence>
<dbReference type="EMBL" id="CP034662">
    <property type="protein sequence ID" value="AZQ92530.1"/>
    <property type="molecule type" value="Genomic_DNA"/>
</dbReference>
<proteinExistence type="predicted"/>
<evidence type="ECO:0000313" key="1">
    <source>
        <dbReference type="EMBL" id="AZQ92530.1"/>
    </source>
</evidence>
<name>A0A3S9QCX5_MORCA</name>
<reference evidence="1 2" key="1">
    <citation type="submission" date="2018-12" db="EMBL/GenBank/DDBJ databases">
        <title>Persistence of Moraxella catarrhalis in Chronic Obstructive Pulmonary Disease and Regulation of the Hag/MID Adhesin.</title>
        <authorList>
            <person name="Murphy T."/>
            <person name="Zhao X."/>
            <person name="Vyas G."/>
            <person name="Aluvathingal J."/>
            <person name="Nadendla S."/>
            <person name="Tallon L."/>
            <person name="Tettelin H."/>
        </authorList>
    </citation>
    <scope>NUCLEOTIDE SEQUENCE [LARGE SCALE GENOMIC DNA]</scope>
    <source>
        <strain evidence="1 2">46P58B1</strain>
    </source>
</reference>
<dbReference type="Proteomes" id="UP000280228">
    <property type="component" value="Chromosome"/>
</dbReference>
<protein>
    <submittedName>
        <fullName evidence="1">Uncharacterized protein</fullName>
    </submittedName>
</protein>